<keyword evidence="8" id="KW-1185">Reference proteome</keyword>
<dbReference type="Pfam" id="PF22451">
    <property type="entry name" value="NirdL-like_HTH"/>
    <property type="match status" value="1"/>
</dbReference>
<evidence type="ECO:0000256" key="5">
    <source>
        <dbReference type="ARBA" id="ARBA00048470"/>
    </source>
</evidence>
<dbReference type="InterPro" id="IPR036390">
    <property type="entry name" value="WH_DNA-bd_sf"/>
</dbReference>
<dbReference type="Proteomes" id="UP000243333">
    <property type="component" value="Unassembled WGS sequence"/>
</dbReference>
<dbReference type="GO" id="GO:0016829">
    <property type="term" value="F:lyase activity"/>
    <property type="evidence" value="ECO:0007669"/>
    <property type="project" value="UniProtKB-KW"/>
</dbReference>
<evidence type="ECO:0000256" key="4">
    <source>
        <dbReference type="ARBA" id="ARBA00023471"/>
    </source>
</evidence>
<evidence type="ECO:0000256" key="3">
    <source>
        <dbReference type="ARBA" id="ARBA00023457"/>
    </source>
</evidence>
<dbReference type="InterPro" id="IPR040523">
    <property type="entry name" value="AsnC_trans_reg2"/>
</dbReference>
<comment type="pathway">
    <text evidence="2">Porphyrin-containing compound metabolism.</text>
</comment>
<evidence type="ECO:0000256" key="2">
    <source>
        <dbReference type="ARBA" id="ARBA00023444"/>
    </source>
</evidence>
<dbReference type="InterPro" id="IPR000485">
    <property type="entry name" value="AsnC-type_HTH_dom"/>
</dbReference>
<dbReference type="OrthoDB" id="9806536at2"/>
<evidence type="ECO:0000313" key="7">
    <source>
        <dbReference type="EMBL" id="SDF54399.1"/>
    </source>
</evidence>
<dbReference type="SUPFAM" id="SSF46785">
    <property type="entry name" value="Winged helix' DNA-binding domain"/>
    <property type="match status" value="1"/>
</dbReference>
<dbReference type="EC" id="4.1.1.111" evidence="4"/>
<dbReference type="STRING" id="1123285.SAMN05660235_01946"/>
<evidence type="ECO:0000256" key="1">
    <source>
        <dbReference type="ARBA" id="ARBA00023239"/>
    </source>
</evidence>
<sequence>MTDLERKIIRELQNDLPVTARPYSLVASKVGISEQELLDRVRSMLQRGIIRKIGAILRHRRVGYKANALCVWMVPAERVAEVGEMFAGLPVVTHCYERHTCRDWPFNLYTMVHAMSREECEAHICLMSQMSGISHYQVFYSTKELKKTSMRYF</sequence>
<dbReference type="PANTHER" id="PTHR43413">
    <property type="entry name" value="TRANSCRIPTIONAL REGULATOR, ASNC FAMILY"/>
    <property type="match status" value="1"/>
</dbReference>
<dbReference type="InterPro" id="IPR050684">
    <property type="entry name" value="HTH-Siroheme_Decarb"/>
</dbReference>
<dbReference type="Pfam" id="PF17805">
    <property type="entry name" value="AsnC_trans_reg2"/>
    <property type="match status" value="1"/>
</dbReference>
<protein>
    <recommendedName>
        <fullName evidence="4">siroheme decarboxylase</fullName>
        <ecNumber evidence="4">4.1.1.111</ecNumber>
    </recommendedName>
</protein>
<comment type="catalytic activity">
    <reaction evidence="5">
        <text>siroheme + 2 H(+) = 12,18-didecarboxysiroheme + 2 CO2</text>
        <dbReference type="Rhea" id="RHEA:19093"/>
        <dbReference type="ChEBI" id="CHEBI:15378"/>
        <dbReference type="ChEBI" id="CHEBI:16526"/>
        <dbReference type="ChEBI" id="CHEBI:60052"/>
        <dbReference type="ChEBI" id="CHEBI:140497"/>
        <dbReference type="EC" id="4.1.1.111"/>
    </reaction>
</comment>
<evidence type="ECO:0000313" key="8">
    <source>
        <dbReference type="Proteomes" id="UP000243333"/>
    </source>
</evidence>
<evidence type="ECO:0000259" key="6">
    <source>
        <dbReference type="PROSITE" id="PS50956"/>
    </source>
</evidence>
<accession>A0A1G7LZM1</accession>
<dbReference type="RefSeq" id="WP_093690358.1">
    <property type="nucleotide sequence ID" value="NZ_FNBU01000014.1"/>
</dbReference>
<dbReference type="PROSITE" id="PS50956">
    <property type="entry name" value="HTH_ASNC_2"/>
    <property type="match status" value="1"/>
</dbReference>
<keyword evidence="1" id="KW-0456">Lyase</keyword>
<dbReference type="AlphaFoldDB" id="A0A1G7LZM1"/>
<reference evidence="8" key="1">
    <citation type="submission" date="2016-10" db="EMBL/GenBank/DDBJ databases">
        <authorList>
            <person name="Varghese N."/>
            <person name="Submissions S."/>
        </authorList>
    </citation>
    <scope>NUCLEOTIDE SEQUENCE [LARGE SCALE GENOMIC DNA]</scope>
    <source>
        <strain evidence="8">DSM 23256</strain>
    </source>
</reference>
<dbReference type="InterPro" id="IPR053953">
    <property type="entry name" value="NirdL-like_HTH"/>
</dbReference>
<dbReference type="PANTHER" id="PTHR43413:SF1">
    <property type="entry name" value="SIROHEME DECARBOXYLASE NIRL SUBUNIT"/>
    <property type="match status" value="1"/>
</dbReference>
<organism evidence="7 8">
    <name type="scientific">Sporolituus thermophilus DSM 23256</name>
    <dbReference type="NCBI Taxonomy" id="1123285"/>
    <lineage>
        <taxon>Bacteria</taxon>
        <taxon>Bacillati</taxon>
        <taxon>Bacillota</taxon>
        <taxon>Negativicutes</taxon>
        <taxon>Selenomonadales</taxon>
        <taxon>Sporomusaceae</taxon>
        <taxon>Sporolituus</taxon>
    </lineage>
</organism>
<dbReference type="Gene3D" id="3.30.70.3460">
    <property type="match status" value="1"/>
</dbReference>
<feature type="domain" description="HTH asnC-type" evidence="6">
    <location>
        <begin position="1"/>
        <end position="65"/>
    </location>
</feature>
<name>A0A1G7LZM1_9FIRM</name>
<gene>
    <name evidence="7" type="ORF">SAMN05660235_01946</name>
</gene>
<proteinExistence type="inferred from homology"/>
<dbReference type="GO" id="GO:0043565">
    <property type="term" value="F:sequence-specific DNA binding"/>
    <property type="evidence" value="ECO:0007669"/>
    <property type="project" value="InterPro"/>
</dbReference>
<comment type="similarity">
    <text evidence="3">Belongs to the Ahb/Nir family.</text>
</comment>
<dbReference type="EMBL" id="FNBU01000014">
    <property type="protein sequence ID" value="SDF54399.1"/>
    <property type="molecule type" value="Genomic_DNA"/>
</dbReference>